<dbReference type="GO" id="GO:0003682">
    <property type="term" value="F:chromatin binding"/>
    <property type="evidence" value="ECO:0007669"/>
    <property type="project" value="TreeGrafter"/>
</dbReference>
<dbReference type="GO" id="GO:0006273">
    <property type="term" value="P:lagging strand elongation"/>
    <property type="evidence" value="ECO:0007669"/>
    <property type="project" value="TreeGrafter"/>
</dbReference>
<dbReference type="GO" id="GO:1902975">
    <property type="term" value="P:mitotic DNA replication initiation"/>
    <property type="evidence" value="ECO:0007669"/>
    <property type="project" value="TreeGrafter"/>
</dbReference>
<dbReference type="GO" id="GO:0003887">
    <property type="term" value="F:DNA-directed DNA polymerase activity"/>
    <property type="evidence" value="ECO:0007669"/>
    <property type="project" value="InterPro"/>
</dbReference>
<evidence type="ECO:0000313" key="2">
    <source>
        <dbReference type="EMBL" id="KAF8449353.1"/>
    </source>
</evidence>
<proteinExistence type="predicted"/>
<evidence type="ECO:0000259" key="1">
    <source>
        <dbReference type="Pfam" id="PF08996"/>
    </source>
</evidence>
<dbReference type="GO" id="GO:0003688">
    <property type="term" value="F:DNA replication origin binding"/>
    <property type="evidence" value="ECO:0007669"/>
    <property type="project" value="TreeGrafter"/>
</dbReference>
<evidence type="ECO:0000313" key="3">
    <source>
        <dbReference type="Proteomes" id="UP001194468"/>
    </source>
</evidence>
<dbReference type="GO" id="GO:0006272">
    <property type="term" value="P:leading strand elongation"/>
    <property type="evidence" value="ECO:0007669"/>
    <property type="project" value="TreeGrafter"/>
</dbReference>
<dbReference type="AlphaFoldDB" id="A0AAD4GKM2"/>
<comment type="caution">
    <text evidence="2">The sequence shown here is derived from an EMBL/GenBank/DDBJ whole genome shotgun (WGS) entry which is preliminary data.</text>
</comment>
<dbReference type="PANTHER" id="PTHR45861:SF1">
    <property type="entry name" value="DNA POLYMERASE ALPHA CATALYTIC SUBUNIT"/>
    <property type="match status" value="1"/>
</dbReference>
<gene>
    <name evidence="2" type="ORF">L210DRAFT_3524644</name>
</gene>
<dbReference type="PANTHER" id="PTHR45861">
    <property type="entry name" value="DNA POLYMERASE ALPHA CATALYTIC SUBUNIT"/>
    <property type="match status" value="1"/>
</dbReference>
<dbReference type="Gene3D" id="1.10.3200.20">
    <property type="entry name" value="DNA Polymerase alpha, zinc finger"/>
    <property type="match status" value="1"/>
</dbReference>
<protein>
    <submittedName>
        <fullName evidence="2">DNA polymerase alpha zinc finger-domain-containing protein</fullName>
    </submittedName>
</protein>
<sequence>MVCDDTTCGHQTRSMSVYGRRCVRPGCRGSARLEYSDVELYNQLRYFATRPRT</sequence>
<dbReference type="InterPro" id="IPR015088">
    <property type="entry name" value="Znf_DNA-dir_DNA_pol_B_alpha"/>
</dbReference>
<dbReference type="Proteomes" id="UP001194468">
    <property type="component" value="Unassembled WGS sequence"/>
</dbReference>
<keyword evidence="3" id="KW-1185">Reference proteome</keyword>
<accession>A0AAD4GKM2</accession>
<dbReference type="EMBL" id="WHUW01000003">
    <property type="protein sequence ID" value="KAF8449353.1"/>
    <property type="molecule type" value="Genomic_DNA"/>
</dbReference>
<dbReference type="GO" id="GO:0005658">
    <property type="term" value="C:alpha DNA polymerase:primase complex"/>
    <property type="evidence" value="ECO:0007669"/>
    <property type="project" value="TreeGrafter"/>
</dbReference>
<dbReference type="Pfam" id="PF08996">
    <property type="entry name" value="zf-DNA_Pol"/>
    <property type="match status" value="1"/>
</dbReference>
<reference evidence="2" key="1">
    <citation type="submission" date="2019-10" db="EMBL/GenBank/DDBJ databases">
        <authorList>
            <consortium name="DOE Joint Genome Institute"/>
            <person name="Kuo A."/>
            <person name="Miyauchi S."/>
            <person name="Kiss E."/>
            <person name="Drula E."/>
            <person name="Kohler A."/>
            <person name="Sanchez-Garcia M."/>
            <person name="Andreopoulos B."/>
            <person name="Barry K.W."/>
            <person name="Bonito G."/>
            <person name="Buee M."/>
            <person name="Carver A."/>
            <person name="Chen C."/>
            <person name="Cichocki N."/>
            <person name="Clum A."/>
            <person name="Culley D."/>
            <person name="Crous P.W."/>
            <person name="Fauchery L."/>
            <person name="Girlanda M."/>
            <person name="Hayes R."/>
            <person name="Keri Z."/>
            <person name="LaButti K."/>
            <person name="Lipzen A."/>
            <person name="Lombard V."/>
            <person name="Magnuson J."/>
            <person name="Maillard F."/>
            <person name="Morin E."/>
            <person name="Murat C."/>
            <person name="Nolan M."/>
            <person name="Ohm R."/>
            <person name="Pangilinan J."/>
            <person name="Pereira M."/>
            <person name="Perotto S."/>
            <person name="Peter M."/>
            <person name="Riley R."/>
            <person name="Sitrit Y."/>
            <person name="Stielow B."/>
            <person name="Szollosi G."/>
            <person name="Zifcakova L."/>
            <person name="Stursova M."/>
            <person name="Spatafora J.W."/>
            <person name="Tedersoo L."/>
            <person name="Vaario L.-M."/>
            <person name="Yamada A."/>
            <person name="Yan M."/>
            <person name="Wang P."/>
            <person name="Xu J."/>
            <person name="Bruns T."/>
            <person name="Baldrian P."/>
            <person name="Vilgalys R."/>
            <person name="Henrissat B."/>
            <person name="Grigoriev I.V."/>
            <person name="Hibbett D."/>
            <person name="Nagy L.G."/>
            <person name="Martin F.M."/>
        </authorList>
    </citation>
    <scope>NUCLEOTIDE SEQUENCE</scope>
    <source>
        <strain evidence="2">BED1</strain>
    </source>
</reference>
<feature type="domain" description="Zinc finger DNA-directed DNA polymerase family B alpha" evidence="1">
    <location>
        <begin position="1"/>
        <end position="48"/>
    </location>
</feature>
<reference evidence="2" key="2">
    <citation type="journal article" date="2020" name="Nat. Commun.">
        <title>Large-scale genome sequencing of mycorrhizal fungi provides insights into the early evolution of symbiotic traits.</title>
        <authorList>
            <person name="Miyauchi S."/>
            <person name="Kiss E."/>
            <person name="Kuo A."/>
            <person name="Drula E."/>
            <person name="Kohler A."/>
            <person name="Sanchez-Garcia M."/>
            <person name="Morin E."/>
            <person name="Andreopoulos B."/>
            <person name="Barry K.W."/>
            <person name="Bonito G."/>
            <person name="Buee M."/>
            <person name="Carver A."/>
            <person name="Chen C."/>
            <person name="Cichocki N."/>
            <person name="Clum A."/>
            <person name="Culley D."/>
            <person name="Crous P.W."/>
            <person name="Fauchery L."/>
            <person name="Girlanda M."/>
            <person name="Hayes R.D."/>
            <person name="Keri Z."/>
            <person name="LaButti K."/>
            <person name="Lipzen A."/>
            <person name="Lombard V."/>
            <person name="Magnuson J."/>
            <person name="Maillard F."/>
            <person name="Murat C."/>
            <person name="Nolan M."/>
            <person name="Ohm R.A."/>
            <person name="Pangilinan J."/>
            <person name="Pereira M.F."/>
            <person name="Perotto S."/>
            <person name="Peter M."/>
            <person name="Pfister S."/>
            <person name="Riley R."/>
            <person name="Sitrit Y."/>
            <person name="Stielow J.B."/>
            <person name="Szollosi G."/>
            <person name="Zifcakova L."/>
            <person name="Stursova M."/>
            <person name="Spatafora J.W."/>
            <person name="Tedersoo L."/>
            <person name="Vaario L.M."/>
            <person name="Yamada A."/>
            <person name="Yan M."/>
            <person name="Wang P."/>
            <person name="Xu J."/>
            <person name="Bruns T."/>
            <person name="Baldrian P."/>
            <person name="Vilgalys R."/>
            <person name="Dunand C."/>
            <person name="Henrissat B."/>
            <person name="Grigoriev I.V."/>
            <person name="Hibbett D."/>
            <person name="Nagy L.G."/>
            <person name="Martin F.M."/>
        </authorList>
    </citation>
    <scope>NUCLEOTIDE SEQUENCE</scope>
    <source>
        <strain evidence="2">BED1</strain>
    </source>
</reference>
<dbReference type="GO" id="GO:0003697">
    <property type="term" value="F:single-stranded DNA binding"/>
    <property type="evidence" value="ECO:0007669"/>
    <property type="project" value="TreeGrafter"/>
</dbReference>
<dbReference type="InterPro" id="IPR038256">
    <property type="entry name" value="Pol_alpha_znc_sf"/>
</dbReference>
<organism evidence="2 3">
    <name type="scientific">Boletus edulis BED1</name>
    <dbReference type="NCBI Taxonomy" id="1328754"/>
    <lineage>
        <taxon>Eukaryota</taxon>
        <taxon>Fungi</taxon>
        <taxon>Dikarya</taxon>
        <taxon>Basidiomycota</taxon>
        <taxon>Agaricomycotina</taxon>
        <taxon>Agaricomycetes</taxon>
        <taxon>Agaricomycetidae</taxon>
        <taxon>Boletales</taxon>
        <taxon>Boletineae</taxon>
        <taxon>Boletaceae</taxon>
        <taxon>Boletoideae</taxon>
        <taxon>Boletus</taxon>
    </lineage>
</organism>
<name>A0AAD4GKM2_BOLED</name>